<proteinExistence type="predicted"/>
<evidence type="ECO:0000313" key="2">
    <source>
        <dbReference type="Proteomes" id="UP000724874"/>
    </source>
</evidence>
<gene>
    <name evidence="1" type="ORF">CPB84DRAFT_1753425</name>
</gene>
<evidence type="ECO:0000313" key="1">
    <source>
        <dbReference type="EMBL" id="KAF8872934.1"/>
    </source>
</evidence>
<dbReference type="AlphaFoldDB" id="A0A9P5N7T2"/>
<sequence>MHPDFMVETILRPREWILTEGDIVDIVHHTYTAKAKITKIMKEYTFVIDPDEWEHAIRWPYILKHFEIGDTIEIKSSLHIGLRGWITDIEGFTTTIIDQMLEGKINESYTKAIKTIQAHLNCLAIVDNKFCHARKTPSAPIAFDKALPVHNPWYGIKIVIVKKHDTLKGKKGIVINVETRGKKASNIILLIQISNYDPSVPFKKVTFKHDDILEVISQLKLQVVKPLHCLDREEDQECPASTASMAKVSSLTDTDDIAMCLLLDIASLHGNSAPLSPTWDPSSQTPMTTLSTLNCVLQAALPFSPGWNPTPLTPLHTSPEPGPNCLVGFSPIIMVNGSEFKNKDLTVYKAWHIMPTGSNLCHAQIPKPVS</sequence>
<comment type="caution">
    <text evidence="1">The sequence shown here is derived from an EMBL/GenBank/DDBJ whole genome shotgun (WGS) entry which is preliminary data.</text>
</comment>
<keyword evidence="2" id="KW-1185">Reference proteome</keyword>
<dbReference type="OrthoDB" id="3048815at2759"/>
<accession>A0A9P5N7T2</accession>
<organism evidence="1 2">
    <name type="scientific">Gymnopilus junonius</name>
    <name type="common">Spectacular rustgill mushroom</name>
    <name type="synonym">Gymnopilus spectabilis subsp. junonius</name>
    <dbReference type="NCBI Taxonomy" id="109634"/>
    <lineage>
        <taxon>Eukaryota</taxon>
        <taxon>Fungi</taxon>
        <taxon>Dikarya</taxon>
        <taxon>Basidiomycota</taxon>
        <taxon>Agaricomycotina</taxon>
        <taxon>Agaricomycetes</taxon>
        <taxon>Agaricomycetidae</taxon>
        <taxon>Agaricales</taxon>
        <taxon>Agaricineae</taxon>
        <taxon>Hymenogastraceae</taxon>
        <taxon>Gymnopilus</taxon>
    </lineage>
</organism>
<dbReference type="Proteomes" id="UP000724874">
    <property type="component" value="Unassembled WGS sequence"/>
</dbReference>
<reference evidence="1" key="1">
    <citation type="submission" date="2020-11" db="EMBL/GenBank/DDBJ databases">
        <authorList>
            <consortium name="DOE Joint Genome Institute"/>
            <person name="Ahrendt S."/>
            <person name="Riley R."/>
            <person name="Andreopoulos W."/>
            <person name="LaButti K."/>
            <person name="Pangilinan J."/>
            <person name="Ruiz-duenas F.J."/>
            <person name="Barrasa J.M."/>
            <person name="Sanchez-Garcia M."/>
            <person name="Camarero S."/>
            <person name="Miyauchi S."/>
            <person name="Serrano A."/>
            <person name="Linde D."/>
            <person name="Babiker R."/>
            <person name="Drula E."/>
            <person name="Ayuso-Fernandez I."/>
            <person name="Pacheco R."/>
            <person name="Padilla G."/>
            <person name="Ferreira P."/>
            <person name="Barriuso J."/>
            <person name="Kellner H."/>
            <person name="Castanera R."/>
            <person name="Alfaro M."/>
            <person name="Ramirez L."/>
            <person name="Pisabarro A.G."/>
            <person name="Kuo A."/>
            <person name="Tritt A."/>
            <person name="Lipzen A."/>
            <person name="He G."/>
            <person name="Yan M."/>
            <person name="Ng V."/>
            <person name="Cullen D."/>
            <person name="Martin F."/>
            <person name="Rosso M.-N."/>
            <person name="Henrissat B."/>
            <person name="Hibbett D."/>
            <person name="Martinez A.T."/>
            <person name="Grigoriev I.V."/>
        </authorList>
    </citation>
    <scope>NUCLEOTIDE SEQUENCE</scope>
    <source>
        <strain evidence="1">AH 44721</strain>
    </source>
</reference>
<dbReference type="EMBL" id="JADNYJ010000251">
    <property type="protein sequence ID" value="KAF8872934.1"/>
    <property type="molecule type" value="Genomic_DNA"/>
</dbReference>
<name>A0A9P5N7T2_GYMJU</name>
<protein>
    <submittedName>
        <fullName evidence="1">Uncharacterized protein</fullName>
    </submittedName>
</protein>